<dbReference type="Pfam" id="PF00144">
    <property type="entry name" value="Beta-lactamase"/>
    <property type="match status" value="1"/>
</dbReference>
<evidence type="ECO:0000256" key="2">
    <source>
        <dbReference type="SAM" id="MobiDB-lite"/>
    </source>
</evidence>
<name>A0A6G5R5U2_9ACTN</name>
<reference evidence="4 5" key="1">
    <citation type="submission" date="2017-06" db="EMBL/GenBank/DDBJ databases">
        <title>Complete Genome Sequence of Streptomyces hawaiiensis NRRL 15010 and insights into acyldepsipeptides biosynthesis.</title>
        <authorList>
            <person name="Mariita R.M."/>
            <person name="Sello J.K."/>
        </authorList>
    </citation>
    <scope>NUCLEOTIDE SEQUENCE [LARGE SCALE GENOMIC DNA]</scope>
    <source>
        <strain evidence="4 5">ATCC 12236</strain>
    </source>
</reference>
<comment type="similarity">
    <text evidence="1">Belongs to the beta-lactamase family.</text>
</comment>
<dbReference type="InterPro" id="IPR051478">
    <property type="entry name" value="Beta-lactamase-like_AB/R"/>
</dbReference>
<dbReference type="PANTHER" id="PTHR22935:SF95">
    <property type="entry name" value="BETA-LACTAMASE-LIKE 1-RELATED"/>
    <property type="match status" value="1"/>
</dbReference>
<dbReference type="EMBL" id="CP021978">
    <property type="protein sequence ID" value="QCD53523.1"/>
    <property type="molecule type" value="Genomic_DNA"/>
</dbReference>
<evidence type="ECO:0000256" key="1">
    <source>
        <dbReference type="ARBA" id="ARBA00038473"/>
    </source>
</evidence>
<gene>
    <name evidence="4" type="ORF">CEB94_00130</name>
</gene>
<accession>A0A6G5R5U2</accession>
<organism evidence="4 5">
    <name type="scientific">Streptomyces hawaiiensis</name>
    <dbReference type="NCBI Taxonomy" id="67305"/>
    <lineage>
        <taxon>Bacteria</taxon>
        <taxon>Bacillati</taxon>
        <taxon>Actinomycetota</taxon>
        <taxon>Actinomycetes</taxon>
        <taxon>Kitasatosporales</taxon>
        <taxon>Streptomycetaceae</taxon>
        <taxon>Streptomyces</taxon>
    </lineage>
</organism>
<evidence type="ECO:0000313" key="5">
    <source>
        <dbReference type="Proteomes" id="UP000495940"/>
    </source>
</evidence>
<dbReference type="SUPFAM" id="SSF56601">
    <property type="entry name" value="beta-lactamase/transpeptidase-like"/>
    <property type="match status" value="1"/>
</dbReference>
<dbReference type="PANTHER" id="PTHR22935">
    <property type="entry name" value="PENICILLIN-BINDING PROTEIN"/>
    <property type="match status" value="1"/>
</dbReference>
<keyword evidence="5" id="KW-1185">Reference proteome</keyword>
<evidence type="ECO:0000259" key="3">
    <source>
        <dbReference type="Pfam" id="PF00144"/>
    </source>
</evidence>
<dbReference type="AlphaFoldDB" id="A0A6G5R5U2"/>
<evidence type="ECO:0000313" key="4">
    <source>
        <dbReference type="EMBL" id="QCD53523.1"/>
    </source>
</evidence>
<proteinExistence type="inferred from homology"/>
<feature type="region of interest" description="Disordered" evidence="2">
    <location>
        <begin position="224"/>
        <end position="251"/>
    </location>
</feature>
<feature type="compositionally biased region" description="Polar residues" evidence="2">
    <location>
        <begin position="225"/>
        <end position="239"/>
    </location>
</feature>
<dbReference type="Proteomes" id="UP000495940">
    <property type="component" value="Chromosome"/>
</dbReference>
<feature type="domain" description="Beta-lactamase-related" evidence="3">
    <location>
        <begin position="38"/>
        <end position="356"/>
    </location>
</feature>
<dbReference type="InterPro" id="IPR001466">
    <property type="entry name" value="Beta-lactam-related"/>
</dbReference>
<protein>
    <submittedName>
        <fullName evidence="4">Penicillin-binding protein</fullName>
    </submittedName>
</protein>
<dbReference type="KEGG" id="shaw:CEB94_00130"/>
<sequence length="374" mass="39624">MTASLLAGNPEDGAEHALDPATVHQATHSLLSTTTTARGASAIAVGLHREGRRALLVRGHTAHRAGAPADASTRFEIGSLTKTFTALLMAEQAARGELHHHDPLARHLPAGTPLPPRGTHITLTHLATHTSGLPTTPPGLPHLLPTLLRSALPRLCTTAYAGFTTDDLLHALAHARLRAAPGTRMHYSNFGGSLLGHALTGAADGISYPDLLEARVLRPLHLRDTSCTATPPPHSTQVTGHRRHRAQPPLRMPGLAPAGALRSSVRDLLTLTEALLDPPTADNTPPTLRTALEDVLRPRLRMPNGNGLALVWNFRPRPDGSVLYHHSGGTFGCTVFAGFNPRHRTALVALANTASGTGIPLIQQAYNALIALHE</sequence>
<dbReference type="RefSeq" id="WP_175430224.1">
    <property type="nucleotide sequence ID" value="NZ_CP021978.1"/>
</dbReference>
<dbReference type="InterPro" id="IPR012338">
    <property type="entry name" value="Beta-lactam/transpept-like"/>
</dbReference>
<dbReference type="Gene3D" id="3.40.710.10">
    <property type="entry name" value="DD-peptidase/beta-lactamase superfamily"/>
    <property type="match status" value="1"/>
</dbReference>